<keyword evidence="2" id="KW-1185">Reference proteome</keyword>
<organism evidence="1 2">
    <name type="scientific">Sphaerospermopsis aphanizomenoides LEGE 00250</name>
    <dbReference type="NCBI Taxonomy" id="2777972"/>
    <lineage>
        <taxon>Bacteria</taxon>
        <taxon>Bacillati</taxon>
        <taxon>Cyanobacteriota</taxon>
        <taxon>Cyanophyceae</taxon>
        <taxon>Nostocales</taxon>
        <taxon>Aphanizomenonaceae</taxon>
        <taxon>Sphaerospermopsis</taxon>
        <taxon>Sphaerospermopsis aphanizomenoides</taxon>
    </lineage>
</organism>
<evidence type="ECO:0000313" key="1">
    <source>
        <dbReference type="EMBL" id="MBE9238565.1"/>
    </source>
</evidence>
<dbReference type="RefSeq" id="WP_193944008.1">
    <property type="nucleotide sequence ID" value="NZ_JADEWB010000185.1"/>
</dbReference>
<comment type="caution">
    <text evidence="1">The sequence shown here is derived from an EMBL/GenBank/DDBJ whole genome shotgun (WGS) entry which is preliminary data.</text>
</comment>
<evidence type="ECO:0000313" key="2">
    <source>
        <dbReference type="Proteomes" id="UP000606776"/>
    </source>
</evidence>
<reference evidence="1 2" key="1">
    <citation type="submission" date="2020-10" db="EMBL/GenBank/DDBJ databases">
        <authorList>
            <person name="Castelo-Branco R."/>
            <person name="Eusebio N."/>
            <person name="Adriana R."/>
            <person name="Vieira A."/>
            <person name="Brugerolle De Fraissinette N."/>
            <person name="Rezende De Castro R."/>
            <person name="Schneider M.P."/>
            <person name="Vasconcelos V."/>
            <person name="Leao P.N."/>
        </authorList>
    </citation>
    <scope>NUCLEOTIDE SEQUENCE [LARGE SCALE GENOMIC DNA]</scope>
    <source>
        <strain evidence="1 2">LEGE 00250</strain>
    </source>
</reference>
<gene>
    <name evidence="1" type="ORF">IQ227_21710</name>
</gene>
<sequence length="50" mass="5847">MLNLCKLNAQQLTSKSLNRFPIYARLVVPEIWCYDAGKLKIYLLKNGEYI</sequence>
<protein>
    <submittedName>
        <fullName evidence="1">Uncharacterized protein</fullName>
    </submittedName>
</protein>
<accession>A0ABR9VK12</accession>
<proteinExistence type="predicted"/>
<dbReference type="Proteomes" id="UP000606776">
    <property type="component" value="Unassembled WGS sequence"/>
</dbReference>
<dbReference type="EMBL" id="JADEWB010000185">
    <property type="protein sequence ID" value="MBE9238565.1"/>
    <property type="molecule type" value="Genomic_DNA"/>
</dbReference>
<name>A0ABR9VK12_9CYAN</name>